<keyword evidence="3 6" id="KW-0597">Phosphoprotein</keyword>
<dbReference type="AlphaFoldDB" id="A0A2U3KRA6"/>
<comment type="catalytic activity">
    <reaction evidence="1">
        <text>ATP + protein L-histidine = ADP + protein N-phospho-L-histidine.</text>
        <dbReference type="EC" id="2.7.13.3"/>
    </reaction>
</comment>
<dbReference type="InterPro" id="IPR003594">
    <property type="entry name" value="HATPase_dom"/>
</dbReference>
<evidence type="ECO:0000256" key="6">
    <source>
        <dbReference type="PROSITE-ProRule" id="PRU00110"/>
    </source>
</evidence>
<feature type="domain" description="Histidine kinase" evidence="7">
    <location>
        <begin position="360"/>
        <end position="560"/>
    </location>
</feature>
<dbReference type="InterPro" id="IPR004358">
    <property type="entry name" value="Sig_transdc_His_kin-like_C"/>
</dbReference>
<evidence type="ECO:0000256" key="1">
    <source>
        <dbReference type="ARBA" id="ARBA00000085"/>
    </source>
</evidence>
<evidence type="ECO:0000256" key="2">
    <source>
        <dbReference type="ARBA" id="ARBA00012438"/>
    </source>
</evidence>
<dbReference type="InterPro" id="IPR004105">
    <property type="entry name" value="CheA-like_dim"/>
</dbReference>
<evidence type="ECO:0000256" key="5">
    <source>
        <dbReference type="ARBA" id="ARBA00022777"/>
    </source>
</evidence>
<dbReference type="InterPro" id="IPR037006">
    <property type="entry name" value="CheA-like_homodim_sf"/>
</dbReference>
<dbReference type="Pfam" id="PF01627">
    <property type="entry name" value="Hpt"/>
    <property type="match status" value="1"/>
</dbReference>
<dbReference type="EC" id="2.7.13.3" evidence="2"/>
<dbReference type="CDD" id="cd00088">
    <property type="entry name" value="HPT"/>
    <property type="match status" value="1"/>
</dbReference>
<dbReference type="SUPFAM" id="SSF55874">
    <property type="entry name" value="ATPase domain of HSP90 chaperone/DNA topoisomerase II/histidine kinase"/>
    <property type="match status" value="1"/>
</dbReference>
<dbReference type="SMART" id="SM00387">
    <property type="entry name" value="HATPase_c"/>
    <property type="match status" value="1"/>
</dbReference>
<dbReference type="SMART" id="SM00260">
    <property type="entry name" value="CheW"/>
    <property type="match status" value="1"/>
</dbReference>
<dbReference type="InterPro" id="IPR036641">
    <property type="entry name" value="HPT_dom_sf"/>
</dbReference>
<dbReference type="InterPro" id="IPR051315">
    <property type="entry name" value="Bact_Chemotaxis_CheA"/>
</dbReference>
<reference evidence="11" key="1">
    <citation type="submission" date="2018-02" db="EMBL/GenBank/DDBJ databases">
        <authorList>
            <person name="Hausmann B."/>
        </authorList>
    </citation>
    <scope>NUCLEOTIDE SEQUENCE [LARGE SCALE GENOMIC DNA]</scope>
    <source>
        <strain evidence="11">Peat soil MAG SbA1</strain>
    </source>
</reference>
<dbReference type="SMART" id="SM01231">
    <property type="entry name" value="H-kinase_dim"/>
    <property type="match status" value="1"/>
</dbReference>
<evidence type="ECO:0000256" key="4">
    <source>
        <dbReference type="ARBA" id="ARBA00022679"/>
    </source>
</evidence>
<dbReference type="PRINTS" id="PR00344">
    <property type="entry name" value="BCTRLSENSOR"/>
</dbReference>
<dbReference type="InterPro" id="IPR005467">
    <property type="entry name" value="His_kinase_dom"/>
</dbReference>
<dbReference type="SUPFAM" id="SSF50341">
    <property type="entry name" value="CheW-like"/>
    <property type="match status" value="1"/>
</dbReference>
<dbReference type="FunFam" id="3.30.565.10:FF:000016">
    <property type="entry name" value="Chemotaxis protein CheA, putative"/>
    <property type="match status" value="1"/>
</dbReference>
<dbReference type="InterPro" id="IPR036061">
    <property type="entry name" value="CheW-like_dom_sf"/>
</dbReference>
<dbReference type="Gene3D" id="2.30.30.40">
    <property type="entry name" value="SH3 Domains"/>
    <property type="match status" value="1"/>
</dbReference>
<dbReference type="PROSITE" id="PS50851">
    <property type="entry name" value="CHEW"/>
    <property type="match status" value="1"/>
</dbReference>
<sequence>MTTSPDERGAELRELFFETSQELLQALNEEALKLEKNPGDEEIVRAIRRTVHTLKGDSAACGLRELSELAHEFEDALSLEGTATQAAVAEIAFASADVFAEMIAAYRGNRKLPSTRSLSKRIQDLTAVPAAKKTRTKKTAAKTSTPKTAPKVAAADWTEYEKLAMTKAQADGLAVYHVVAKIDPHCTMPIAGRQLIHNALSSVGQVLAARPDAKSPAAARHVEFVLASVQPAEQIAAKGRIPTIAEEVSAELLLAPSPAVKRTAEASLAPEETDGEENSLEAQAKLPATPASTGGPAGLPAAQENILRVEAGRIDNVLNLVGELIIGKSMLQQALSEFSKRYPKELLRGKFADAMAFQARVLNDLQRSVMKIRMVPVDQLFRRFPRMVRDVSRQCGRDVELVVSGQDTDLDKGILDAIAEPLTHLVRNAISHGIEPAEERRKLGKAPHGAVKLNAYHQGNQVVVEVSDDGRGIDPQKIRAKAIQLGMTTAEEAARLSEIETLDFIFRPGFSTADEVTEVSGRGVGMDVVQSVLHRLKGSISMETRPGQGTTFRLKLPLTLAIIKALLFWVEQRLYAIPLNAVVEISRTIESEVHQVDNYEVLQLRNQVLPLLRMGRAAAGDAKSKLFVLVILVGERKYGLIVDALEGEEELVIKALDDQTFSTDLVSGASILGDGRVVLILNLPAVVEHVSRWRPEEVGQANSGLLLTYTDRMRLALTPATGGRA</sequence>
<keyword evidence="4" id="KW-0808">Transferase</keyword>
<accession>A0A2U3KRA6</accession>
<organism evidence="10 11">
    <name type="scientific">Candidatus Sulfotelmatobacter kueseliae</name>
    <dbReference type="NCBI Taxonomy" id="2042962"/>
    <lineage>
        <taxon>Bacteria</taxon>
        <taxon>Pseudomonadati</taxon>
        <taxon>Acidobacteriota</taxon>
        <taxon>Terriglobia</taxon>
        <taxon>Terriglobales</taxon>
        <taxon>Candidatus Korobacteraceae</taxon>
        <taxon>Candidatus Sulfotelmatobacter</taxon>
    </lineage>
</organism>
<dbReference type="GO" id="GO:0000155">
    <property type="term" value="F:phosphorelay sensor kinase activity"/>
    <property type="evidence" value="ECO:0007669"/>
    <property type="project" value="InterPro"/>
</dbReference>
<dbReference type="OrthoDB" id="9803176at2"/>
<dbReference type="InterPro" id="IPR002545">
    <property type="entry name" value="CheW-lke_dom"/>
</dbReference>
<dbReference type="PANTHER" id="PTHR43395:SF1">
    <property type="entry name" value="CHEMOTAXIS PROTEIN CHEA"/>
    <property type="match status" value="1"/>
</dbReference>
<dbReference type="GO" id="GO:0005737">
    <property type="term" value="C:cytoplasm"/>
    <property type="evidence" value="ECO:0007669"/>
    <property type="project" value="InterPro"/>
</dbReference>
<dbReference type="Pfam" id="PF01584">
    <property type="entry name" value="CheW"/>
    <property type="match status" value="1"/>
</dbReference>
<dbReference type="Proteomes" id="UP000238701">
    <property type="component" value="Unassembled WGS sequence"/>
</dbReference>
<dbReference type="CDD" id="cd00731">
    <property type="entry name" value="CheA_reg"/>
    <property type="match status" value="1"/>
</dbReference>
<dbReference type="Gene3D" id="3.30.565.10">
    <property type="entry name" value="Histidine kinase-like ATPase, C-terminal domain"/>
    <property type="match status" value="1"/>
</dbReference>
<feature type="domain" description="HPt" evidence="9">
    <location>
        <begin position="5"/>
        <end position="106"/>
    </location>
</feature>
<protein>
    <recommendedName>
        <fullName evidence="2">histidine kinase</fullName>
        <ecNumber evidence="2">2.7.13.3</ecNumber>
    </recommendedName>
</protein>
<dbReference type="InterPro" id="IPR036890">
    <property type="entry name" value="HATPase_C_sf"/>
</dbReference>
<dbReference type="PANTHER" id="PTHR43395">
    <property type="entry name" value="SENSOR HISTIDINE KINASE CHEA"/>
    <property type="match status" value="1"/>
</dbReference>
<dbReference type="SMART" id="SM00073">
    <property type="entry name" value="HPT"/>
    <property type="match status" value="1"/>
</dbReference>
<name>A0A2U3KRA6_9BACT</name>
<gene>
    <name evidence="10" type="ORF">SBA1_430004</name>
</gene>
<evidence type="ECO:0000259" key="7">
    <source>
        <dbReference type="PROSITE" id="PS50109"/>
    </source>
</evidence>
<dbReference type="InterPro" id="IPR036097">
    <property type="entry name" value="HisK_dim/P_sf"/>
</dbReference>
<dbReference type="SUPFAM" id="SSF47384">
    <property type="entry name" value="Homodimeric domain of signal transducing histidine kinase"/>
    <property type="match status" value="1"/>
</dbReference>
<dbReference type="PROSITE" id="PS50894">
    <property type="entry name" value="HPT"/>
    <property type="match status" value="1"/>
</dbReference>
<dbReference type="Gene3D" id="1.10.287.560">
    <property type="entry name" value="Histidine kinase CheA-like, homodimeric domain"/>
    <property type="match status" value="1"/>
</dbReference>
<dbReference type="Pfam" id="PF02518">
    <property type="entry name" value="HATPase_c"/>
    <property type="match status" value="1"/>
</dbReference>
<dbReference type="GO" id="GO:0006935">
    <property type="term" value="P:chemotaxis"/>
    <property type="evidence" value="ECO:0007669"/>
    <property type="project" value="InterPro"/>
</dbReference>
<feature type="domain" description="CheW-like" evidence="8">
    <location>
        <begin position="562"/>
        <end position="692"/>
    </location>
</feature>
<dbReference type="PROSITE" id="PS50109">
    <property type="entry name" value="HIS_KIN"/>
    <property type="match status" value="1"/>
</dbReference>
<dbReference type="CDD" id="cd16916">
    <property type="entry name" value="HATPase_CheA-like"/>
    <property type="match status" value="1"/>
</dbReference>
<evidence type="ECO:0000259" key="9">
    <source>
        <dbReference type="PROSITE" id="PS50894"/>
    </source>
</evidence>
<dbReference type="SUPFAM" id="SSF47226">
    <property type="entry name" value="Histidine-containing phosphotransfer domain, HPT domain"/>
    <property type="match status" value="1"/>
</dbReference>
<evidence type="ECO:0000313" key="11">
    <source>
        <dbReference type="Proteomes" id="UP000238701"/>
    </source>
</evidence>
<dbReference type="InterPro" id="IPR008207">
    <property type="entry name" value="Sig_transdc_His_kin_Hpt_dom"/>
</dbReference>
<feature type="modified residue" description="Phosphohistidine" evidence="6">
    <location>
        <position position="52"/>
    </location>
</feature>
<keyword evidence="5 10" id="KW-0418">Kinase</keyword>
<dbReference type="Gene3D" id="1.20.120.160">
    <property type="entry name" value="HPT domain"/>
    <property type="match status" value="1"/>
</dbReference>
<evidence type="ECO:0000313" key="10">
    <source>
        <dbReference type="EMBL" id="SPF42203.1"/>
    </source>
</evidence>
<dbReference type="EMBL" id="OMOD01000137">
    <property type="protein sequence ID" value="SPF42203.1"/>
    <property type="molecule type" value="Genomic_DNA"/>
</dbReference>
<proteinExistence type="predicted"/>
<evidence type="ECO:0000256" key="3">
    <source>
        <dbReference type="ARBA" id="ARBA00022553"/>
    </source>
</evidence>
<dbReference type="Pfam" id="PF02895">
    <property type="entry name" value="H-kinase_dim"/>
    <property type="match status" value="1"/>
</dbReference>
<evidence type="ECO:0000259" key="8">
    <source>
        <dbReference type="PROSITE" id="PS50851"/>
    </source>
</evidence>